<dbReference type="GO" id="GO:0006284">
    <property type="term" value="P:base-excision repair"/>
    <property type="evidence" value="ECO:0007669"/>
    <property type="project" value="InterPro"/>
</dbReference>
<evidence type="ECO:0000256" key="8">
    <source>
        <dbReference type="ARBA" id="ARBA00022763"/>
    </source>
</evidence>
<keyword evidence="10" id="KW-0408">Iron</keyword>
<dbReference type="InterPro" id="IPR003651">
    <property type="entry name" value="Endonuclease3_FeS-loop_motif"/>
</dbReference>
<dbReference type="GO" id="GO:0051539">
    <property type="term" value="F:4 iron, 4 sulfur cluster binding"/>
    <property type="evidence" value="ECO:0007669"/>
    <property type="project" value="UniProtKB-KW"/>
</dbReference>
<evidence type="ECO:0000313" key="16">
    <source>
        <dbReference type="Proteomes" id="UP000228758"/>
    </source>
</evidence>
<dbReference type="Gene3D" id="1.10.340.30">
    <property type="entry name" value="Hypothetical protein, domain 2"/>
    <property type="match status" value="1"/>
</dbReference>
<dbReference type="GO" id="GO:0006298">
    <property type="term" value="P:mismatch repair"/>
    <property type="evidence" value="ECO:0007669"/>
    <property type="project" value="TreeGrafter"/>
</dbReference>
<dbReference type="GO" id="GO:0032357">
    <property type="term" value="F:oxidized purine DNA binding"/>
    <property type="evidence" value="ECO:0007669"/>
    <property type="project" value="TreeGrafter"/>
</dbReference>
<dbReference type="InterPro" id="IPR004036">
    <property type="entry name" value="Endonuclease-III-like_CS2"/>
</dbReference>
<keyword evidence="11" id="KW-0411">Iron-sulfur</keyword>
<dbReference type="Gene3D" id="1.10.1670.10">
    <property type="entry name" value="Helix-hairpin-Helix base-excision DNA repair enzymes (C-terminal)"/>
    <property type="match status" value="1"/>
</dbReference>
<reference evidence="15 16" key="1">
    <citation type="submission" date="2017-11" db="EMBL/GenBank/DDBJ databases">
        <title>Genomic Encyclopedia of Archaeal and Bacterial Type Strains, Phase II (KMG-II): From Individual Species to Whole Genera.</title>
        <authorList>
            <person name="Goeker M."/>
        </authorList>
    </citation>
    <scope>NUCLEOTIDE SEQUENCE [LARGE SCALE GENOMIC DNA]</scope>
    <source>
        <strain evidence="15 16">DSM 27393</strain>
    </source>
</reference>
<comment type="similarity">
    <text evidence="3">Belongs to the Nth/MutY family.</text>
</comment>
<dbReference type="SMART" id="SM00525">
    <property type="entry name" value="FES"/>
    <property type="match status" value="1"/>
</dbReference>
<dbReference type="CDD" id="cd00056">
    <property type="entry name" value="ENDO3c"/>
    <property type="match status" value="1"/>
</dbReference>
<evidence type="ECO:0000256" key="13">
    <source>
        <dbReference type="ARBA" id="ARBA00023295"/>
    </source>
</evidence>
<keyword evidence="12" id="KW-0234">DNA repair</keyword>
<dbReference type="EMBL" id="PGFF01000001">
    <property type="protein sequence ID" value="PJJ72672.1"/>
    <property type="molecule type" value="Genomic_DNA"/>
</dbReference>
<dbReference type="Pfam" id="PF00730">
    <property type="entry name" value="HhH-GPD"/>
    <property type="match status" value="1"/>
</dbReference>
<dbReference type="InterPro" id="IPR003265">
    <property type="entry name" value="HhH-GPD_domain"/>
</dbReference>
<evidence type="ECO:0000256" key="1">
    <source>
        <dbReference type="ARBA" id="ARBA00000843"/>
    </source>
</evidence>
<dbReference type="Proteomes" id="UP000228758">
    <property type="component" value="Unassembled WGS sequence"/>
</dbReference>
<dbReference type="SMART" id="SM00478">
    <property type="entry name" value="ENDO3c"/>
    <property type="match status" value="1"/>
</dbReference>
<sequence length="302" mass="32539">MGDASERAPAAIAQNVIAPAVVAWYREHRRDLPWREPGFPAWGTLVSEFMLQQTPVARVIPRLAEWLDRWPTPGHLAASPAGDAVRAWDRLGYPRRALNLHAAAVAITERHGGRVPPDVDALLELPGVGPYTARAVAVFAYGLRHPVVDTNVRRVLARAVDGAALPGPASTRRDLAAMEALLPDDDADAAVFNAGAMELGAVVCTARSPRCEECPIRSACAWRAAGYPAHEGPRAPVQKRYEGSDRQARGVILGELRRSEVPVPEGALASLWPDAAQFARALAGLERDGLVRAHDDGWVLPD</sequence>
<keyword evidence="9" id="KW-0378">Hydrolase</keyword>
<evidence type="ECO:0000256" key="4">
    <source>
        <dbReference type="ARBA" id="ARBA00012045"/>
    </source>
</evidence>
<feature type="domain" description="HhH-GPD" evidence="14">
    <location>
        <begin position="50"/>
        <end position="202"/>
    </location>
</feature>
<protein>
    <recommendedName>
        <fullName evidence="5">Adenine DNA glycosylase</fullName>
        <ecNumber evidence="4">3.2.2.31</ecNumber>
    </recommendedName>
</protein>
<keyword evidence="6" id="KW-0004">4Fe-4S</keyword>
<evidence type="ECO:0000256" key="6">
    <source>
        <dbReference type="ARBA" id="ARBA00022485"/>
    </source>
</evidence>
<dbReference type="GO" id="GO:0046872">
    <property type="term" value="F:metal ion binding"/>
    <property type="evidence" value="ECO:0007669"/>
    <property type="project" value="UniProtKB-KW"/>
</dbReference>
<dbReference type="InterPro" id="IPR000445">
    <property type="entry name" value="HhH_motif"/>
</dbReference>
<dbReference type="PROSITE" id="PS00764">
    <property type="entry name" value="ENDONUCLEASE_III_1"/>
    <property type="match status" value="1"/>
</dbReference>
<evidence type="ECO:0000256" key="2">
    <source>
        <dbReference type="ARBA" id="ARBA00001966"/>
    </source>
</evidence>
<keyword evidence="16" id="KW-1185">Reference proteome</keyword>
<name>A0A2M9CL99_9MICO</name>
<gene>
    <name evidence="15" type="ORF">CLV46_2246</name>
</gene>
<proteinExistence type="inferred from homology"/>
<evidence type="ECO:0000256" key="3">
    <source>
        <dbReference type="ARBA" id="ARBA00008343"/>
    </source>
</evidence>
<dbReference type="Pfam" id="PF10576">
    <property type="entry name" value="EndIII_4Fe-2S"/>
    <property type="match status" value="1"/>
</dbReference>
<dbReference type="InterPro" id="IPR044298">
    <property type="entry name" value="MIG/MutY"/>
</dbReference>
<dbReference type="RefSeq" id="WP_100364836.1">
    <property type="nucleotide sequence ID" value="NZ_PGFF01000001.1"/>
</dbReference>
<evidence type="ECO:0000256" key="5">
    <source>
        <dbReference type="ARBA" id="ARBA00022023"/>
    </source>
</evidence>
<dbReference type="InterPro" id="IPR004035">
    <property type="entry name" value="Endouclease-III_FeS-bd_BS"/>
</dbReference>
<dbReference type="PANTHER" id="PTHR42944">
    <property type="entry name" value="ADENINE DNA GLYCOSYLASE"/>
    <property type="match status" value="1"/>
</dbReference>
<comment type="cofactor">
    <cofactor evidence="2">
        <name>[4Fe-4S] cluster</name>
        <dbReference type="ChEBI" id="CHEBI:49883"/>
    </cofactor>
</comment>
<dbReference type="GO" id="GO:0000701">
    <property type="term" value="F:purine-specific mismatch base pair DNA N-glycosylase activity"/>
    <property type="evidence" value="ECO:0007669"/>
    <property type="project" value="UniProtKB-EC"/>
</dbReference>
<dbReference type="PANTHER" id="PTHR42944:SF1">
    <property type="entry name" value="ADENINE DNA GLYCOSYLASE"/>
    <property type="match status" value="1"/>
</dbReference>
<dbReference type="InterPro" id="IPR023170">
    <property type="entry name" value="HhH_base_excis_C"/>
</dbReference>
<accession>A0A2M9CL99</accession>
<dbReference type="OrthoDB" id="9802365at2"/>
<dbReference type="GO" id="GO:0035485">
    <property type="term" value="F:adenine/guanine mispair binding"/>
    <property type="evidence" value="ECO:0007669"/>
    <property type="project" value="TreeGrafter"/>
</dbReference>
<dbReference type="FunFam" id="1.10.340.30:FF:000003">
    <property type="entry name" value="A/G-specific adenine glycosylase"/>
    <property type="match status" value="1"/>
</dbReference>
<evidence type="ECO:0000256" key="10">
    <source>
        <dbReference type="ARBA" id="ARBA00023004"/>
    </source>
</evidence>
<evidence type="ECO:0000256" key="11">
    <source>
        <dbReference type="ARBA" id="ARBA00023014"/>
    </source>
</evidence>
<dbReference type="EC" id="3.2.2.31" evidence="4"/>
<keyword evidence="13" id="KW-0326">Glycosidase</keyword>
<dbReference type="InterPro" id="IPR011257">
    <property type="entry name" value="DNA_glycosylase"/>
</dbReference>
<evidence type="ECO:0000256" key="12">
    <source>
        <dbReference type="ARBA" id="ARBA00023204"/>
    </source>
</evidence>
<dbReference type="AlphaFoldDB" id="A0A2M9CL99"/>
<dbReference type="GO" id="GO:0034039">
    <property type="term" value="F:8-oxo-7,8-dihydroguanine DNA N-glycosylase activity"/>
    <property type="evidence" value="ECO:0007669"/>
    <property type="project" value="TreeGrafter"/>
</dbReference>
<comment type="catalytic activity">
    <reaction evidence="1">
        <text>Hydrolyzes free adenine bases from 7,8-dihydro-8-oxoguanine:adenine mismatched double-stranded DNA, leaving an apurinic site.</text>
        <dbReference type="EC" id="3.2.2.31"/>
    </reaction>
</comment>
<evidence type="ECO:0000256" key="9">
    <source>
        <dbReference type="ARBA" id="ARBA00022801"/>
    </source>
</evidence>
<dbReference type="Pfam" id="PF00633">
    <property type="entry name" value="HHH"/>
    <property type="match status" value="1"/>
</dbReference>
<comment type="caution">
    <text evidence="15">The sequence shown here is derived from an EMBL/GenBank/DDBJ whole genome shotgun (WGS) entry which is preliminary data.</text>
</comment>
<evidence type="ECO:0000256" key="7">
    <source>
        <dbReference type="ARBA" id="ARBA00022723"/>
    </source>
</evidence>
<evidence type="ECO:0000259" key="14">
    <source>
        <dbReference type="SMART" id="SM00478"/>
    </source>
</evidence>
<organism evidence="15 16">
    <name type="scientific">Diaminobutyricimonas aerilata</name>
    <dbReference type="NCBI Taxonomy" id="1162967"/>
    <lineage>
        <taxon>Bacteria</taxon>
        <taxon>Bacillati</taxon>
        <taxon>Actinomycetota</taxon>
        <taxon>Actinomycetes</taxon>
        <taxon>Micrococcales</taxon>
        <taxon>Microbacteriaceae</taxon>
        <taxon>Diaminobutyricimonas</taxon>
    </lineage>
</organism>
<dbReference type="PROSITE" id="PS01155">
    <property type="entry name" value="ENDONUCLEASE_III_2"/>
    <property type="match status" value="1"/>
</dbReference>
<dbReference type="SUPFAM" id="SSF48150">
    <property type="entry name" value="DNA-glycosylase"/>
    <property type="match status" value="1"/>
</dbReference>
<evidence type="ECO:0000313" key="15">
    <source>
        <dbReference type="EMBL" id="PJJ72672.1"/>
    </source>
</evidence>
<keyword evidence="7" id="KW-0479">Metal-binding</keyword>
<keyword evidence="8" id="KW-0227">DNA damage</keyword>